<dbReference type="OrthoDB" id="2081715at2"/>
<protein>
    <recommendedName>
        <fullName evidence="3">DUF4375 domain-containing protein</fullName>
    </recommendedName>
</protein>
<gene>
    <name evidence="1" type="ORF">HYN46_12045</name>
</gene>
<evidence type="ECO:0000313" key="2">
    <source>
        <dbReference type="Proteomes" id="UP000253940"/>
    </source>
</evidence>
<sequence>MENSSPAEKFFNNYNPSMEDQICFAWNGKHAESFEDSNMLFRREVCEIFKTEKNKASIELIAALYKAETLFAYEAWGVNRVVSELAQEMLERGGSAYLVTYAKGIRGMDVFIESARIKLSQGRYKELLSYCQSKFDNGGDEDLIADAWDMLIKRFTGLAGLA</sequence>
<dbReference type="EMBL" id="CP031222">
    <property type="protein sequence ID" value="AXI03506.1"/>
    <property type="molecule type" value="Genomic_DNA"/>
</dbReference>
<evidence type="ECO:0000313" key="1">
    <source>
        <dbReference type="EMBL" id="AXI03506.1"/>
    </source>
</evidence>
<name>A0A345P897_9GAMM</name>
<accession>A0A345P897</accession>
<reference evidence="1 2" key="1">
    <citation type="submission" date="2018-07" db="EMBL/GenBank/DDBJ databases">
        <title>Genome sequencing of Moraxellaceae gen. HYN0046.</title>
        <authorList>
            <person name="Kim M."/>
            <person name="Yi H."/>
        </authorList>
    </citation>
    <scope>NUCLEOTIDE SEQUENCE [LARGE SCALE GENOMIC DNA]</scope>
    <source>
        <strain evidence="1 2">HYN0046</strain>
    </source>
</reference>
<dbReference type="AlphaFoldDB" id="A0A345P897"/>
<proteinExistence type="predicted"/>
<organism evidence="1 2">
    <name type="scientific">Aquirhabdus parva</name>
    <dbReference type="NCBI Taxonomy" id="2283318"/>
    <lineage>
        <taxon>Bacteria</taxon>
        <taxon>Pseudomonadati</taxon>
        <taxon>Pseudomonadota</taxon>
        <taxon>Gammaproteobacteria</taxon>
        <taxon>Moraxellales</taxon>
        <taxon>Moraxellaceae</taxon>
        <taxon>Aquirhabdus</taxon>
    </lineage>
</organism>
<keyword evidence="2" id="KW-1185">Reference proteome</keyword>
<dbReference type="KEGG" id="mbah:HYN46_12045"/>
<dbReference type="RefSeq" id="WP_114899614.1">
    <property type="nucleotide sequence ID" value="NZ_CP031222.1"/>
</dbReference>
<dbReference type="Proteomes" id="UP000253940">
    <property type="component" value="Chromosome"/>
</dbReference>
<evidence type="ECO:0008006" key="3">
    <source>
        <dbReference type="Google" id="ProtNLM"/>
    </source>
</evidence>